<keyword evidence="3" id="KW-0597">Phosphoprotein</keyword>
<dbReference type="Gene3D" id="3.30.559.30">
    <property type="entry name" value="Nonribosomal peptide synthetase, condensation domain"/>
    <property type="match status" value="2"/>
</dbReference>
<feature type="domain" description="Ketosynthase family 3 (KS3)" evidence="8">
    <location>
        <begin position="717"/>
        <end position="1144"/>
    </location>
</feature>
<proteinExistence type="inferred from homology"/>
<feature type="region of interest" description="Disordered" evidence="6">
    <location>
        <begin position="1866"/>
        <end position="1885"/>
    </location>
</feature>
<protein>
    <submittedName>
        <fullName evidence="9">Amino acid adenylation domain-containing protein</fullName>
    </submittedName>
</protein>
<dbReference type="InterPro" id="IPR042099">
    <property type="entry name" value="ANL_N_sf"/>
</dbReference>
<dbReference type="SUPFAM" id="SSF52151">
    <property type="entry name" value="FabD/lysophospholipase-like"/>
    <property type="match status" value="1"/>
</dbReference>
<feature type="region of interest" description="Disordered" evidence="6">
    <location>
        <begin position="2293"/>
        <end position="2321"/>
    </location>
</feature>
<feature type="region of interest" description="Disordered" evidence="6">
    <location>
        <begin position="574"/>
        <end position="602"/>
    </location>
</feature>
<dbReference type="Gene3D" id="3.40.366.10">
    <property type="entry name" value="Malonyl-Coenzyme A Acyl Carrier Protein, domain 2"/>
    <property type="match status" value="1"/>
</dbReference>
<dbReference type="Pfam" id="PF00109">
    <property type="entry name" value="ketoacyl-synt"/>
    <property type="match status" value="1"/>
</dbReference>
<dbReference type="InterPro" id="IPR023213">
    <property type="entry name" value="CAT-like_dom_sf"/>
</dbReference>
<dbReference type="InterPro" id="IPR018201">
    <property type="entry name" value="Ketoacyl_synth_AS"/>
</dbReference>
<dbReference type="SUPFAM" id="SSF52777">
    <property type="entry name" value="CoA-dependent acyltransferases"/>
    <property type="match status" value="4"/>
</dbReference>
<dbReference type="SUPFAM" id="SSF56801">
    <property type="entry name" value="Acetyl-CoA synthetase-like"/>
    <property type="match status" value="2"/>
</dbReference>
<evidence type="ECO:0000259" key="7">
    <source>
        <dbReference type="PROSITE" id="PS50075"/>
    </source>
</evidence>
<dbReference type="Gene3D" id="3.40.50.1820">
    <property type="entry name" value="alpha/beta hydrolase"/>
    <property type="match status" value="1"/>
</dbReference>
<dbReference type="PANTHER" id="PTHR45527:SF1">
    <property type="entry name" value="FATTY ACID SYNTHASE"/>
    <property type="match status" value="1"/>
</dbReference>
<feature type="region of interest" description="Disordered" evidence="6">
    <location>
        <begin position="3826"/>
        <end position="3869"/>
    </location>
</feature>
<dbReference type="SUPFAM" id="SSF53901">
    <property type="entry name" value="Thiolase-like"/>
    <property type="match status" value="1"/>
</dbReference>
<evidence type="ECO:0000259" key="8">
    <source>
        <dbReference type="PROSITE" id="PS52004"/>
    </source>
</evidence>
<dbReference type="Gene3D" id="3.30.70.3290">
    <property type="match status" value="1"/>
</dbReference>
<evidence type="ECO:0000313" key="10">
    <source>
        <dbReference type="Proteomes" id="UP000823521"/>
    </source>
</evidence>
<dbReference type="InterPro" id="IPR029058">
    <property type="entry name" value="AB_hydrolase_fold"/>
</dbReference>
<feature type="compositionally biased region" description="Pro residues" evidence="6">
    <location>
        <begin position="590"/>
        <end position="602"/>
    </location>
</feature>
<evidence type="ECO:0000256" key="4">
    <source>
        <dbReference type="ARBA" id="ARBA00022679"/>
    </source>
</evidence>
<organism evidence="9 10">
    <name type="scientific">Micromonospora echinofusca</name>
    <dbReference type="NCBI Taxonomy" id="47858"/>
    <lineage>
        <taxon>Bacteria</taxon>
        <taxon>Bacillati</taxon>
        <taxon>Actinomycetota</taxon>
        <taxon>Actinomycetes</taxon>
        <taxon>Micromonosporales</taxon>
        <taxon>Micromonosporaceae</taxon>
        <taxon>Micromonospora</taxon>
    </lineage>
</organism>
<keyword evidence="4" id="KW-0808">Transferase</keyword>
<feature type="domain" description="Carrier" evidence="7">
    <location>
        <begin position="1668"/>
        <end position="1743"/>
    </location>
</feature>
<dbReference type="InterPro" id="IPR011251">
    <property type="entry name" value="Luciferase-like_dom"/>
</dbReference>
<accession>A0ABS3VK69</accession>
<dbReference type="CDD" id="cd19531">
    <property type="entry name" value="LCL_NRPS-like"/>
    <property type="match status" value="2"/>
</dbReference>
<dbReference type="NCBIfam" id="TIGR01733">
    <property type="entry name" value="AA-adenyl-dom"/>
    <property type="match status" value="1"/>
</dbReference>
<dbReference type="PROSITE" id="PS50075">
    <property type="entry name" value="CARRIER"/>
    <property type="match status" value="3"/>
</dbReference>
<dbReference type="InterPro" id="IPR000873">
    <property type="entry name" value="AMP-dep_synth/lig_dom"/>
</dbReference>
<dbReference type="SMART" id="SM00823">
    <property type="entry name" value="PKS_PP"/>
    <property type="match status" value="3"/>
</dbReference>
<dbReference type="InterPro" id="IPR025110">
    <property type="entry name" value="AMP-bd_C"/>
</dbReference>
<dbReference type="Pfam" id="PF00668">
    <property type="entry name" value="Condensation"/>
    <property type="match status" value="2"/>
</dbReference>
<dbReference type="InterPro" id="IPR016039">
    <property type="entry name" value="Thiolase-like"/>
</dbReference>
<dbReference type="SMART" id="SM00825">
    <property type="entry name" value="PKS_KS"/>
    <property type="match status" value="1"/>
</dbReference>
<dbReference type="Pfam" id="PF00296">
    <property type="entry name" value="Bac_luciferase"/>
    <property type="match status" value="1"/>
</dbReference>
<comment type="caution">
    <text evidence="9">The sequence shown here is derived from an EMBL/GenBank/DDBJ whole genome shotgun (WGS) entry which is preliminary data.</text>
</comment>
<dbReference type="Gene3D" id="3.40.47.10">
    <property type="match status" value="1"/>
</dbReference>
<dbReference type="InterPro" id="IPR006162">
    <property type="entry name" value="Ppantetheine_attach_site"/>
</dbReference>
<dbReference type="InterPro" id="IPR010071">
    <property type="entry name" value="AA_adenyl_dom"/>
</dbReference>
<evidence type="ECO:0000313" key="9">
    <source>
        <dbReference type="EMBL" id="MBO4204876.1"/>
    </source>
</evidence>
<dbReference type="InterPro" id="IPR032821">
    <property type="entry name" value="PKS_assoc"/>
</dbReference>
<dbReference type="Gene3D" id="3.20.20.30">
    <property type="entry name" value="Luciferase-like domain"/>
    <property type="match status" value="1"/>
</dbReference>
<dbReference type="Pfam" id="PF02801">
    <property type="entry name" value="Ketoacyl-synt_C"/>
    <property type="match status" value="1"/>
</dbReference>
<evidence type="ECO:0000256" key="5">
    <source>
        <dbReference type="ARBA" id="ARBA00029443"/>
    </source>
</evidence>
<dbReference type="Gene3D" id="3.30.559.10">
    <property type="entry name" value="Chloramphenicol acetyltransferase-like domain"/>
    <property type="match status" value="2"/>
</dbReference>
<dbReference type="NCBIfam" id="TIGR04020">
    <property type="entry name" value="seco_metab_LLM"/>
    <property type="match status" value="1"/>
</dbReference>
<dbReference type="PROSITE" id="PS00012">
    <property type="entry name" value="PHOSPHOPANTETHEINE"/>
    <property type="match status" value="2"/>
</dbReference>
<feature type="region of interest" description="Disordered" evidence="6">
    <location>
        <begin position="1737"/>
        <end position="1816"/>
    </location>
</feature>
<comment type="cofactor">
    <cofactor evidence="1">
        <name>pantetheine 4'-phosphate</name>
        <dbReference type="ChEBI" id="CHEBI:47942"/>
    </cofactor>
</comment>
<dbReference type="SUPFAM" id="SSF47336">
    <property type="entry name" value="ACP-like"/>
    <property type="match status" value="3"/>
</dbReference>
<dbReference type="Pfam" id="PF00550">
    <property type="entry name" value="PP-binding"/>
    <property type="match status" value="3"/>
</dbReference>
<dbReference type="EMBL" id="WVUH01000008">
    <property type="protein sequence ID" value="MBO4204876.1"/>
    <property type="molecule type" value="Genomic_DNA"/>
</dbReference>
<feature type="compositionally biased region" description="Low complexity" evidence="6">
    <location>
        <begin position="1872"/>
        <end position="1885"/>
    </location>
</feature>
<dbReference type="InterPro" id="IPR020845">
    <property type="entry name" value="AMP-binding_CS"/>
</dbReference>
<dbReference type="Gene3D" id="1.10.1200.10">
    <property type="entry name" value="ACP-like"/>
    <property type="match status" value="2"/>
</dbReference>
<feature type="domain" description="Carrier" evidence="7">
    <location>
        <begin position="624"/>
        <end position="702"/>
    </location>
</feature>
<evidence type="ECO:0000256" key="1">
    <source>
        <dbReference type="ARBA" id="ARBA00001957"/>
    </source>
</evidence>
<dbReference type="InterPro" id="IPR036661">
    <property type="entry name" value="Luciferase-like_sf"/>
</dbReference>
<dbReference type="InterPro" id="IPR009081">
    <property type="entry name" value="PP-bd_ACP"/>
</dbReference>
<gene>
    <name evidence="9" type="ORF">GSF22_02470</name>
</gene>
<dbReference type="InterPro" id="IPR024011">
    <property type="entry name" value="Biosynth_lucif-like_mOase_dom"/>
</dbReference>
<dbReference type="InterPro" id="IPR016036">
    <property type="entry name" value="Malonyl_transacylase_ACP-bd"/>
</dbReference>
<feature type="compositionally biased region" description="Polar residues" evidence="6">
    <location>
        <begin position="1648"/>
        <end position="1663"/>
    </location>
</feature>
<dbReference type="Pfam" id="PF00698">
    <property type="entry name" value="Acyl_transf_1"/>
    <property type="match status" value="1"/>
</dbReference>
<dbReference type="Pfam" id="PF16197">
    <property type="entry name" value="KAsynt_C_assoc"/>
    <property type="match status" value="1"/>
</dbReference>
<dbReference type="Gene3D" id="3.40.50.12780">
    <property type="entry name" value="N-terminal domain of ligase-like"/>
    <property type="match status" value="2"/>
</dbReference>
<dbReference type="InterPro" id="IPR001242">
    <property type="entry name" value="Condensation_dom"/>
</dbReference>
<evidence type="ECO:0000256" key="6">
    <source>
        <dbReference type="SAM" id="MobiDB-lite"/>
    </source>
</evidence>
<dbReference type="InterPro" id="IPR014031">
    <property type="entry name" value="Ketoacyl_synth_C"/>
</dbReference>
<keyword evidence="2" id="KW-0596">Phosphopantetheine</keyword>
<dbReference type="InterPro" id="IPR020806">
    <property type="entry name" value="PKS_PP-bd"/>
</dbReference>
<sequence length="3869" mass="406859">MNPAPSTRPPAVSRGAEPPTDPDLALTVDQALVRAAERFPTSGIHVVAADGQAVGLDYPTLLARGRGILAGLRARGVGRGDHVMLRISSGVEYFPALWGCLLGGIVPLTTAAPTSYDLDNPALDALGHAWRRLGGPVVVGGSDDLAGLSRSMVRDRVVPVGDLDTSDGGGGPAAADGEPAPDDVALLQLSSGSTGQPKIIQLTHRGLAGYATGARHMLHIGPDDVLLNWLPLDHIAGLLLYPLGGAFLGATSVHVATELVLPDPLRWLDLMESYRVTHSWAPNFGLRLVTDALVEAPDRRWDLGALRRMVSGGEQCLPATFADFVAATGLPAGVLTPAWGMSETATAITFDSYGASGCRQRIRAASLAGDLAWATDTDDPAGVVEFLSVGFPAPGTTLRIVDHDNRVLPEGRIGRLQLRSPRVTPGYLGDPEADRAAFPDGDWLATGDLAFMVDGRITVTGREKDLIILNGHNHLCHDIEQVAGAVSGVTDGLVAAFGVPDPETGSEALVVCYVPDGRAGVSGPPVDQAVRAAVARRWQVVPARVVTVGAAEFPRTTGGKIQRAALRERYLAGGFDEPTGAEPEAMSRPAPEPTPMPIPTAAPEPIPTSAPTAAPVPVSVSPDQPAARGPGAVRAAVADAVTAILGQPADPTVPFYELGIGSIGIVRLRARLEQDLGRRIDQPVLFAYPTVDALARHLTDPAVEPVPVAPTGRPGRDRRIAVIGMAARFPGAADVDGYWANLLAGVESIRHFTPQELLAAGLPPEQAHAPDLVAASGVLDDVAGFDADFFGISAREAELLDPQHRLFLEVCHHALEDAGYAGPTGGQRIGLYAGSGMNLYTHQTYLRHNLSGVVESGDPAGVIGAALGNQPDFLATRVAYRLGLTGPAIGVQTACSTSLVAVHLAVRALLDGDADVMLAGAAALHVPQVTGYRYAPGSILSRTGRCRPFDAAADGTVGGNGVAAVVLKRLDRALADGDPIHAVVLGTAVNNDGAGKVGFTAPSVAGQVDVIRRALRDADVPAGSVGYVEAHGTGTELGDPVEYHALREAYDGGRLLLGSVKANIGHLDSCAGMAGLLKTVLMVRTGRIPPQINFDRPNPAVDLTGGPFTVTTGPGDWPVGRFPRRAAVSALGVGGTNAHVIVEEPPAAARPVSPAPPPSAPGVLPLSAADPVALRELAGRYRDRLRADPHLRAADLVRTAGVGRRRLRHRLAVVGDSPAALADALDRFAAGTPDGPGGAAGPDLYTGDARGAGSAPVALAFPGQGDLRAALLDLAGRFPQVGAVLDRAATAYRAAVGGDLVAELHEPPGVDGRPTGIVQPALVAVGIGLAELWRSWGMHPDQVLGHSVGEYAALAVAGALSVEDAVWLAAHRGRLMQETMPPGAMLAVLADRATVDRLASGSGLVVAAVNGDRQHVLAGPPAAVDAVAEWAGRHGPPVRRLAVTRAFHSPAVEPVLDRFRALVDRVDRQPIRIPLVSSVDGRIREPGWRPDADHLCRQAREPVQWDAAVRTLAATGCRTVVEAGPDAVLTGIARSAGTGLHWVPSQQPARDPATGLWHAVARLYAAGVPLDWTALTDGYGGRRVPLPAYPFQHRPFWHVRKGPLLTHSVEEGPPVNTPPGVERPAGPAQQPATADPRGTGTVHEPTNGPRQQLGNEVVQQPGNEPTDGPVLARVCELTAERLGLLAASVDPDRSFFDLGADSLLLITMSREIHREFGVRVPVRELFGSVDTPRRLADAVTSARPADHASTARPADHASTARPSSNPVSTARPAQPSTEPVSSARPADQPSGVDPAGPGDPTRPAQPAPSVDLSPPIGTPAVALAGAAAGVPAPAPAELAGIIHRQLDLMQQQLTLLGTAGVAPAGPVPPDPAAGGPPAAAAPAADVGGTVRPVAAPARSAGRPDRSTDSGTDDATEQPTGRETGRRSGGTRQDDGVRQDDAGRQDSTDFSLYFFGDYPDQDNDDKYGVLLDAAQFADEHGFHAVWLPERHFHSFGGIFPNPAVLAAALATRTRRIRLNAGSVVLPLHHPVRVAEEWSMVDNLSGGRIGLGCAPGWHANDFVFFPEHYGRHKQVMYEHLATVRRLWRGESVTARAGDGEPTEVRLFPRPIQAAPPAFTAIVGNPESYREAARNDVGVVTNLMTQDVDQLAANIALYRRTRAEHGLDPAAGRVTVLLHTYLGDDLDRVRAEAFEPFHRYLRSSLGLLGQVTNSLGMNIDLAGTPDEDVRFVLSQAYGRYCAERALIGTPQSCREVVAAVLDAGVDEIACFVDFGLPADAVRAGLPFIDTVRRTTARRHQPAAASPPGPSEAAAAVSPDTAPEEVAPLSAAQRRLWITAQLDPTSPAYNEAVAVRLAGPLDVPALQGALQDVVDRHAPLRTVYREIDGVPHQVVRATVPVECPVRDLDPTARHGHEDEAVRHGHEDEAVRAVMAAESRRRFDLTAGPVFAFTLLRFAPTRHVLVLSFHHLATDGGSYAILTREVSECYRARVDGRAPDLPRLTTSYPQLAGDDGGGRDREKALRYWLRQLDPPPPALVLPSDLPRPAVPSAAGSSLFRQLPAGLTRRVEQFSRTERVTAFTTLLSAFGVVLSRFGGGQDDLVVGTGMSSRDDRSADLVGFFVDTVPLRLDLRGDPTFQELVARVQLTAADGYEHADLPFDELVEALAPVREPGRNPLFDVVVEYERGDAFRFDLPGVTAEPLPVGLDKAPVDLMVYLSHGATVDVHVEYRSEVLDRATVDRLVDHLHRFLDAATRDPQASVTVLTDRLDHPGGGLSGPVTPPTADRLHDLFLRRATVDPDAVAVVAGPDRWTYRELRERADGLARRVAAEGVGPDDVVGVLLPRRPELIAAQLGVLMAGAAFLPLDPYTPPARLAGLLADSGARLVVTATGIATPAGVTRLLVDETGPAGLPAPTAVPGPDHLAWCVYTSGSTGRPKGVAVSHRAAVNAVTWHVGTLGLTGTDVVGHLLGLGFDANLAEIHPALAAGATVALVPADRRADPARLTAWWSAQGVTVALVPAPLAELVFALPARPAGLPRTLMVGGSQLRRRPPVDFPATVVNAYGPTENAIVSTAGRVPPDGTEPVHIGGPVDNVRLYVLDGRGRPVPPGAVGELHLAGRSLARGYLGRPAETAAAFRPEPFSGEPGALMYATGDRVRLRGDGTVEFLGRTDEQVKIAGHRVEPGEAAAELVRLAGVRQATVVARQDRGPEPYLTAYVVPVDGAEPAAALRTRLTGELTARLPGYLVPRAWVFLDALPVGETGKVDPARLPAPEPDGGDRVPQPGLERVVHDAWCAELGVDRVPLEEGFFATGGHSLGAVRLANRLTELLGTEVGVDRVLRAAGVRALAASLAGDPTAGPTVVPAAGPTVAPAVVPAGEAPTRAPADGAPAVEEVAPASHQQETMWNRQHVAPNPAAVHMAVRINLTGRLDVPALGTAVDGLVARHGALRTRLVPQDGQLRQEVLAHRPVPLPVVDLDHAPEDPEVERWCVATGREPFDDDGPKLRARLARLPGDHWILMLVVHHLHGDGWSMFRLFDEFGRRYAAALDGTEPVLEPVPVSYPGYARRQRAEPVSADLLDHWRRRLAGAPRTVPLPVDRPGADLSSGRGAEYVFPIPDPVTAGLTRLAGELGTTMFPVLAAGYALLVAELTGDPDVVLAGPYAHRDSRDIEPTVGLFTSPLVLRLPVAEARTFADLVRVTEAVFLDAVRHQPAPLAEVYAAVDPQWRQGMPPPVATALLGWNPGLPPLRLPGLVAELVDQPLDCARREYATVLTPTPEGLRGTVEYSTDRLDQATVARWCDRYVEILAEGAAAPTALPAVPQVAPQVVPPAADPQVGSQVGPAVEPQVAPPAAEPQVGPAVAPPAAEPWFGAP</sequence>
<dbReference type="Gene3D" id="3.30.300.30">
    <property type="match status" value="2"/>
</dbReference>
<dbReference type="PROSITE" id="PS00455">
    <property type="entry name" value="AMP_BINDING"/>
    <property type="match status" value="1"/>
</dbReference>
<feature type="compositionally biased region" description="Low complexity" evidence="6">
    <location>
        <begin position="3829"/>
        <end position="3843"/>
    </location>
</feature>
<dbReference type="InterPro" id="IPR014030">
    <property type="entry name" value="Ketoacyl_synth_N"/>
</dbReference>
<dbReference type="SUPFAM" id="SSF55048">
    <property type="entry name" value="Probable ACP-binding domain of malonyl-CoA ACP transacylase"/>
    <property type="match status" value="1"/>
</dbReference>
<dbReference type="CDD" id="cd05930">
    <property type="entry name" value="A_NRPS"/>
    <property type="match status" value="1"/>
</dbReference>
<dbReference type="InterPro" id="IPR001227">
    <property type="entry name" value="Ac_transferase_dom_sf"/>
</dbReference>
<reference evidence="9 10" key="1">
    <citation type="submission" date="2019-12" db="EMBL/GenBank/DDBJ databases">
        <title>Whole genome sequencing of endophytic Actinobacterium Micromonospora sp. MPMI6T.</title>
        <authorList>
            <person name="Evv R."/>
            <person name="Podile A.R."/>
        </authorList>
    </citation>
    <scope>NUCLEOTIDE SEQUENCE [LARGE SCALE GENOMIC DNA]</scope>
    <source>
        <strain evidence="9 10">MPMI6</strain>
    </source>
</reference>
<dbReference type="SUPFAM" id="SSF51679">
    <property type="entry name" value="Bacterial luciferase-like"/>
    <property type="match status" value="1"/>
</dbReference>
<keyword evidence="10" id="KW-1185">Reference proteome</keyword>
<dbReference type="InterPro" id="IPR036736">
    <property type="entry name" value="ACP-like_sf"/>
</dbReference>
<dbReference type="InterPro" id="IPR020841">
    <property type="entry name" value="PKS_Beta-ketoAc_synthase_dom"/>
</dbReference>
<dbReference type="RefSeq" id="WP_208811063.1">
    <property type="nucleotide sequence ID" value="NZ_WVUH01000008.1"/>
</dbReference>
<feature type="region of interest" description="Disordered" evidence="6">
    <location>
        <begin position="1894"/>
        <end position="1943"/>
    </location>
</feature>
<dbReference type="PROSITE" id="PS52004">
    <property type="entry name" value="KS3_2"/>
    <property type="match status" value="1"/>
</dbReference>
<dbReference type="PANTHER" id="PTHR45527">
    <property type="entry name" value="NONRIBOSOMAL PEPTIDE SYNTHETASE"/>
    <property type="match status" value="1"/>
</dbReference>
<dbReference type="InterPro" id="IPR014043">
    <property type="entry name" value="Acyl_transferase_dom"/>
</dbReference>
<dbReference type="Pfam" id="PF13193">
    <property type="entry name" value="AMP-binding_C"/>
    <property type="match status" value="1"/>
</dbReference>
<dbReference type="InterPro" id="IPR045851">
    <property type="entry name" value="AMP-bd_C_sf"/>
</dbReference>
<feature type="region of interest" description="Disordered" evidence="6">
    <location>
        <begin position="1"/>
        <end position="23"/>
    </location>
</feature>
<dbReference type="Pfam" id="PF00501">
    <property type="entry name" value="AMP-binding"/>
    <property type="match status" value="2"/>
</dbReference>
<evidence type="ECO:0000256" key="3">
    <source>
        <dbReference type="ARBA" id="ARBA00022553"/>
    </source>
</evidence>
<feature type="domain" description="Carrier" evidence="7">
    <location>
        <begin position="3277"/>
        <end position="3352"/>
    </location>
</feature>
<dbReference type="Proteomes" id="UP000823521">
    <property type="component" value="Unassembled WGS sequence"/>
</dbReference>
<comment type="similarity">
    <text evidence="5">In the C-terminal section; belongs to the NRP synthetase family.</text>
</comment>
<feature type="compositionally biased region" description="Basic and acidic residues" evidence="6">
    <location>
        <begin position="1931"/>
        <end position="1943"/>
    </location>
</feature>
<feature type="region of interest" description="Disordered" evidence="6">
    <location>
        <begin position="1607"/>
        <end position="1669"/>
    </location>
</feature>
<dbReference type="PROSITE" id="PS00606">
    <property type="entry name" value="KS3_1"/>
    <property type="match status" value="1"/>
</dbReference>
<evidence type="ECO:0000256" key="2">
    <source>
        <dbReference type="ARBA" id="ARBA00022450"/>
    </source>
</evidence>
<dbReference type="SMART" id="SM00827">
    <property type="entry name" value="PKS_AT"/>
    <property type="match status" value="1"/>
</dbReference>
<name>A0ABS3VK69_MICEH</name>
<dbReference type="InterPro" id="IPR016035">
    <property type="entry name" value="Acyl_Trfase/lysoPLipase"/>
</dbReference>
<dbReference type="CDD" id="cd00833">
    <property type="entry name" value="PKS"/>
    <property type="match status" value="1"/>
</dbReference>